<dbReference type="PANTHER" id="PTHR43166">
    <property type="entry name" value="AMINO ACID IMPORT ATP-BINDING PROTEIN"/>
    <property type="match status" value="1"/>
</dbReference>
<dbReference type="GO" id="GO:0016887">
    <property type="term" value="F:ATP hydrolysis activity"/>
    <property type="evidence" value="ECO:0007669"/>
    <property type="project" value="InterPro"/>
</dbReference>
<keyword evidence="3" id="KW-0813">Transport</keyword>
<dbReference type="PANTHER" id="PTHR43166:SF9">
    <property type="entry name" value="GLUTAMATE_ASPARTATE IMPORT ATP-BINDING PROTEIN GLTL"/>
    <property type="match status" value="1"/>
</dbReference>
<dbReference type="AlphaFoldDB" id="A0A1G7C1E4"/>
<evidence type="ECO:0000256" key="7">
    <source>
        <dbReference type="ARBA" id="ARBA00023136"/>
    </source>
</evidence>
<dbReference type="Pfam" id="PF00005">
    <property type="entry name" value="ABC_tran"/>
    <property type="match status" value="1"/>
</dbReference>
<gene>
    <name evidence="9" type="ORF">SAMN05661003_1087</name>
</gene>
<feature type="domain" description="ABC transporter" evidence="8">
    <location>
        <begin position="2"/>
        <end position="236"/>
    </location>
</feature>
<dbReference type="PROSITE" id="PS50893">
    <property type="entry name" value="ABC_TRANSPORTER_2"/>
    <property type="match status" value="1"/>
</dbReference>
<evidence type="ECO:0000313" key="9">
    <source>
        <dbReference type="EMBL" id="SDE32255.1"/>
    </source>
</evidence>
<reference evidence="10" key="1">
    <citation type="submission" date="2016-10" db="EMBL/GenBank/DDBJ databases">
        <authorList>
            <person name="Varghese N."/>
            <person name="Submissions S."/>
        </authorList>
    </citation>
    <scope>NUCLEOTIDE SEQUENCE [LARGE SCALE GENOMIC DNA]</scope>
    <source>
        <strain evidence="10">DSM 8987</strain>
    </source>
</reference>
<dbReference type="EMBL" id="FNAQ01000008">
    <property type="protein sequence ID" value="SDE32255.1"/>
    <property type="molecule type" value="Genomic_DNA"/>
</dbReference>
<dbReference type="InterPro" id="IPR003439">
    <property type="entry name" value="ABC_transporter-like_ATP-bd"/>
</dbReference>
<dbReference type="CDD" id="cd03262">
    <property type="entry name" value="ABC_HisP_GlnQ"/>
    <property type="match status" value="1"/>
</dbReference>
<protein>
    <submittedName>
        <fullName evidence="9">Amino acid ABC transporter ATP-binding protein, PAAT family</fullName>
    </submittedName>
</protein>
<evidence type="ECO:0000256" key="3">
    <source>
        <dbReference type="ARBA" id="ARBA00022448"/>
    </source>
</evidence>
<dbReference type="InterPro" id="IPR003593">
    <property type="entry name" value="AAA+_ATPase"/>
</dbReference>
<evidence type="ECO:0000256" key="4">
    <source>
        <dbReference type="ARBA" id="ARBA00022475"/>
    </source>
</evidence>
<dbReference type="FunFam" id="3.40.50.300:FF:000020">
    <property type="entry name" value="Amino acid ABC transporter ATP-binding component"/>
    <property type="match status" value="1"/>
</dbReference>
<dbReference type="SUPFAM" id="SSF52540">
    <property type="entry name" value="P-loop containing nucleoside triphosphate hydrolases"/>
    <property type="match status" value="1"/>
</dbReference>
<sequence>MIRVEHLSKHFGPVAVLTDVNAHIRQGEVISIIGPSGTGKSTFLRCLNLLDQPSSGRILIDGQDILAAGVKVAQLRQRMGMVFQSFNLFPHLTALGNLCIGPVQLRGHSRVQAAARGLELLKMVGLAEKAHSLPHELSGGQKQRVAIARCLSMEPEIILFDEPTSALDPTMVGEVLAVIRRLARDGMTLAIVTHEMDFARQVSSRVFYMDQGIIYEEGPPQQIFEAPQQQRTRDFIRRVRCLEFRLKERDFDLYALFGQLDQFCEKHLLPKASALRLQLLTEEVLEWLKQQAGVFDVALTVAFHEQDALLELRLDCAGPPGNPLEQADSQDDIGLALIRNLCRQIDWQRQGERNLLSLQLDSRAP</sequence>
<name>A0A1G7C1E4_9BACT</name>
<dbReference type="PROSITE" id="PS00211">
    <property type="entry name" value="ABC_TRANSPORTER_1"/>
    <property type="match status" value="1"/>
</dbReference>
<evidence type="ECO:0000313" key="10">
    <source>
        <dbReference type="Proteomes" id="UP000243205"/>
    </source>
</evidence>
<evidence type="ECO:0000256" key="5">
    <source>
        <dbReference type="ARBA" id="ARBA00022741"/>
    </source>
</evidence>
<organism evidence="9 10">
    <name type="scientific">Desulfuromonas thiophila</name>
    <dbReference type="NCBI Taxonomy" id="57664"/>
    <lineage>
        <taxon>Bacteria</taxon>
        <taxon>Pseudomonadati</taxon>
        <taxon>Thermodesulfobacteriota</taxon>
        <taxon>Desulfuromonadia</taxon>
        <taxon>Desulfuromonadales</taxon>
        <taxon>Desulfuromonadaceae</taxon>
        <taxon>Desulfuromonas</taxon>
    </lineage>
</organism>
<evidence type="ECO:0000256" key="1">
    <source>
        <dbReference type="ARBA" id="ARBA00004202"/>
    </source>
</evidence>
<comment type="subcellular location">
    <subcellularLocation>
        <location evidence="1">Cell membrane</location>
        <topology evidence="1">Peripheral membrane protein</topology>
    </subcellularLocation>
</comment>
<keyword evidence="6 9" id="KW-0067">ATP-binding</keyword>
<keyword evidence="4" id="KW-1003">Cell membrane</keyword>
<proteinExistence type="inferred from homology"/>
<comment type="similarity">
    <text evidence="2">Belongs to the ABC transporter superfamily.</text>
</comment>
<dbReference type="InterPro" id="IPR017871">
    <property type="entry name" value="ABC_transporter-like_CS"/>
</dbReference>
<dbReference type="GO" id="GO:0005524">
    <property type="term" value="F:ATP binding"/>
    <property type="evidence" value="ECO:0007669"/>
    <property type="project" value="UniProtKB-KW"/>
</dbReference>
<dbReference type="OrthoDB" id="5429817at2"/>
<evidence type="ECO:0000259" key="8">
    <source>
        <dbReference type="PROSITE" id="PS50893"/>
    </source>
</evidence>
<keyword evidence="5" id="KW-0547">Nucleotide-binding</keyword>
<dbReference type="SMART" id="SM00382">
    <property type="entry name" value="AAA"/>
    <property type="match status" value="1"/>
</dbReference>
<dbReference type="RefSeq" id="WP_092078276.1">
    <property type="nucleotide sequence ID" value="NZ_FNAQ01000008.1"/>
</dbReference>
<dbReference type="Gene3D" id="3.40.50.300">
    <property type="entry name" value="P-loop containing nucleotide triphosphate hydrolases"/>
    <property type="match status" value="1"/>
</dbReference>
<dbReference type="InterPro" id="IPR027417">
    <property type="entry name" value="P-loop_NTPase"/>
</dbReference>
<evidence type="ECO:0000256" key="6">
    <source>
        <dbReference type="ARBA" id="ARBA00022840"/>
    </source>
</evidence>
<accession>A0A1G7C1E4</accession>
<dbReference type="Proteomes" id="UP000243205">
    <property type="component" value="Unassembled WGS sequence"/>
</dbReference>
<keyword evidence="7" id="KW-0472">Membrane</keyword>
<keyword evidence="10" id="KW-1185">Reference proteome</keyword>
<evidence type="ECO:0000256" key="2">
    <source>
        <dbReference type="ARBA" id="ARBA00005417"/>
    </source>
</evidence>
<dbReference type="InterPro" id="IPR050086">
    <property type="entry name" value="MetN_ABC_transporter-like"/>
</dbReference>
<dbReference type="GO" id="GO:0005886">
    <property type="term" value="C:plasma membrane"/>
    <property type="evidence" value="ECO:0007669"/>
    <property type="project" value="UniProtKB-SubCell"/>
</dbReference>
<dbReference type="STRING" id="57664.SAMN05661003_1087"/>